<accession>A0A9P7URI7</accession>
<dbReference type="RefSeq" id="XP_043006606.1">
    <property type="nucleotide sequence ID" value="XM_043156795.1"/>
</dbReference>
<comment type="caution">
    <text evidence="1">The sequence shown here is derived from an EMBL/GenBank/DDBJ whole genome shotgun (WGS) entry which is preliminary data.</text>
</comment>
<evidence type="ECO:0000313" key="1">
    <source>
        <dbReference type="EMBL" id="KAG7090136.1"/>
    </source>
</evidence>
<proteinExistence type="predicted"/>
<gene>
    <name evidence="1" type="ORF">E1B28_011744</name>
</gene>
<protein>
    <submittedName>
        <fullName evidence="1">Uncharacterized protein</fullName>
    </submittedName>
</protein>
<keyword evidence="2" id="KW-1185">Reference proteome</keyword>
<dbReference type="AlphaFoldDB" id="A0A9P7URI7"/>
<dbReference type="KEGG" id="more:E1B28_011744"/>
<reference evidence="1" key="1">
    <citation type="journal article" date="2021" name="Genome Biol. Evol.">
        <title>The assembled and annotated genome of the fairy-ring fungus Marasmius oreades.</title>
        <authorList>
            <person name="Hiltunen M."/>
            <person name="Ament-Velasquez S.L."/>
            <person name="Johannesson H."/>
        </authorList>
    </citation>
    <scope>NUCLEOTIDE SEQUENCE</scope>
    <source>
        <strain evidence="1">03SP1</strain>
    </source>
</reference>
<name>A0A9P7URI7_9AGAR</name>
<dbReference type="EMBL" id="CM032187">
    <property type="protein sequence ID" value="KAG7090136.1"/>
    <property type="molecule type" value="Genomic_DNA"/>
</dbReference>
<organism evidence="1 2">
    <name type="scientific">Marasmius oreades</name>
    <name type="common">fairy-ring Marasmius</name>
    <dbReference type="NCBI Taxonomy" id="181124"/>
    <lineage>
        <taxon>Eukaryota</taxon>
        <taxon>Fungi</taxon>
        <taxon>Dikarya</taxon>
        <taxon>Basidiomycota</taxon>
        <taxon>Agaricomycotina</taxon>
        <taxon>Agaricomycetes</taxon>
        <taxon>Agaricomycetidae</taxon>
        <taxon>Agaricales</taxon>
        <taxon>Marasmiineae</taxon>
        <taxon>Marasmiaceae</taxon>
        <taxon>Marasmius</taxon>
    </lineage>
</organism>
<dbReference type="Proteomes" id="UP001049176">
    <property type="component" value="Chromosome 7"/>
</dbReference>
<dbReference type="GeneID" id="66080819"/>
<evidence type="ECO:0000313" key="2">
    <source>
        <dbReference type="Proteomes" id="UP001049176"/>
    </source>
</evidence>
<sequence>MDVLTGASKVKVCNGNFSSIGRDYYTNQTTIVRTRDKKRKIGRGISELSEFTEIKRGDIYKNKDICYHWRLCSNGPVQYISFHALISDIFSCSCVCLIGSLSVLRLTVIRFSKSAWNRFFDPPFTIRHLGSFFGL</sequence>